<name>A0A3B0JQT5_DROGU</name>
<dbReference type="EMBL" id="OUUW01000008">
    <property type="protein sequence ID" value="SPP84475.1"/>
    <property type="molecule type" value="Genomic_DNA"/>
</dbReference>
<keyword evidence="2" id="KW-0812">Transmembrane</keyword>
<dbReference type="AlphaFoldDB" id="A0A3B0JQT5"/>
<accession>A0A3B0JQT5</accession>
<gene>
    <name evidence="3" type="ORF">DGUA_6G017070</name>
</gene>
<evidence type="ECO:0000313" key="4">
    <source>
        <dbReference type="Proteomes" id="UP000268350"/>
    </source>
</evidence>
<proteinExistence type="predicted"/>
<evidence type="ECO:0000313" key="3">
    <source>
        <dbReference type="EMBL" id="SPP84475.1"/>
    </source>
</evidence>
<keyword evidence="2" id="KW-0472">Membrane</keyword>
<sequence>MNPACKIDLAGRECQKWMTKVCAHCSSLLPDAEQAGLWDRWWPNELPSPYKSLVNYMSAFDCHKLRREVARLVEESLSSTDESTEVWTYSRIYIYIFVAILVGVVLILLMYVLWMLVVTFRHHPSPSPKGKDKDVEAAKYKKSSSESATLRNPVKLAFAEASDSRTHHRPYRKGSSSEVSSMYNQANSSSYPEPGTAQQGRREQHRYK</sequence>
<feature type="transmembrane region" description="Helical" evidence="2">
    <location>
        <begin position="92"/>
        <end position="117"/>
    </location>
</feature>
<evidence type="ECO:0000256" key="2">
    <source>
        <dbReference type="SAM" id="Phobius"/>
    </source>
</evidence>
<reference evidence="4" key="1">
    <citation type="submission" date="2018-01" db="EMBL/GenBank/DDBJ databases">
        <authorList>
            <person name="Alioto T."/>
            <person name="Alioto T."/>
        </authorList>
    </citation>
    <scope>NUCLEOTIDE SEQUENCE [LARGE SCALE GENOMIC DNA]</scope>
</reference>
<keyword evidence="2" id="KW-1133">Transmembrane helix</keyword>
<dbReference type="OrthoDB" id="7869105at2759"/>
<organism evidence="3 4">
    <name type="scientific">Drosophila guanche</name>
    <name type="common">Fruit fly</name>
    <dbReference type="NCBI Taxonomy" id="7266"/>
    <lineage>
        <taxon>Eukaryota</taxon>
        <taxon>Metazoa</taxon>
        <taxon>Ecdysozoa</taxon>
        <taxon>Arthropoda</taxon>
        <taxon>Hexapoda</taxon>
        <taxon>Insecta</taxon>
        <taxon>Pterygota</taxon>
        <taxon>Neoptera</taxon>
        <taxon>Endopterygota</taxon>
        <taxon>Diptera</taxon>
        <taxon>Brachycera</taxon>
        <taxon>Muscomorpha</taxon>
        <taxon>Ephydroidea</taxon>
        <taxon>Drosophilidae</taxon>
        <taxon>Drosophila</taxon>
        <taxon>Sophophora</taxon>
    </lineage>
</organism>
<feature type="compositionally biased region" description="Polar residues" evidence="1">
    <location>
        <begin position="174"/>
        <end position="199"/>
    </location>
</feature>
<protein>
    <submittedName>
        <fullName evidence="3">Uncharacterized protein</fullName>
    </submittedName>
</protein>
<keyword evidence="4" id="KW-1185">Reference proteome</keyword>
<dbReference type="OMA" id="CEYQGAG"/>
<feature type="compositionally biased region" description="Basic and acidic residues" evidence="1">
    <location>
        <begin position="129"/>
        <end position="139"/>
    </location>
</feature>
<dbReference type="Proteomes" id="UP000268350">
    <property type="component" value="Unassembled WGS sequence"/>
</dbReference>
<evidence type="ECO:0000256" key="1">
    <source>
        <dbReference type="SAM" id="MobiDB-lite"/>
    </source>
</evidence>
<feature type="region of interest" description="Disordered" evidence="1">
    <location>
        <begin position="124"/>
        <end position="208"/>
    </location>
</feature>